<dbReference type="EMBL" id="AJIL01000159">
    <property type="protein sequence ID" value="KNE92600.1"/>
    <property type="molecule type" value="Genomic_DNA"/>
</dbReference>
<sequence length="194" mass="22354">MALVQRITHGRVLAFTKIQQAIREDDLWTAAWCMWKFLKVPHVLSASERKMLQEEYSYRMNRVRRTVNFFTDLCFGDAKKDHGAWLKNGQTFTAVEEESLRRHEENTKVLLKAIGTYGRAAGHLRAIINMEVTLPSAQDGEVIELEAMAPSPGVMNLQHLEVPEDGWVEIRPEEAHQGDYLGQQWTTTEEWTVE</sequence>
<gene>
    <name evidence="1" type="ORF">PSTG_13986</name>
</gene>
<accession>A0A0L0UZZ1</accession>
<evidence type="ECO:0000313" key="1">
    <source>
        <dbReference type="EMBL" id="KNE92600.1"/>
    </source>
</evidence>
<comment type="caution">
    <text evidence="1">The sequence shown here is derived from an EMBL/GenBank/DDBJ whole genome shotgun (WGS) entry which is preliminary data.</text>
</comment>
<protein>
    <submittedName>
        <fullName evidence="1">Uncharacterized protein</fullName>
    </submittedName>
</protein>
<evidence type="ECO:0000313" key="2">
    <source>
        <dbReference type="Proteomes" id="UP000054564"/>
    </source>
</evidence>
<dbReference type="Proteomes" id="UP000054564">
    <property type="component" value="Unassembled WGS sequence"/>
</dbReference>
<reference evidence="2" key="1">
    <citation type="submission" date="2014-03" db="EMBL/GenBank/DDBJ databases">
        <title>The Genome Sequence of Puccinia striiformis f. sp. tritici PST-78.</title>
        <authorList>
            <consortium name="The Broad Institute Genome Sequencing Platform"/>
            <person name="Cuomo C."/>
            <person name="Hulbert S."/>
            <person name="Chen X."/>
            <person name="Walker B."/>
            <person name="Young S.K."/>
            <person name="Zeng Q."/>
            <person name="Gargeya S."/>
            <person name="Fitzgerald M."/>
            <person name="Haas B."/>
            <person name="Abouelleil A."/>
            <person name="Alvarado L."/>
            <person name="Arachchi H.M."/>
            <person name="Berlin A.M."/>
            <person name="Chapman S.B."/>
            <person name="Goldberg J."/>
            <person name="Griggs A."/>
            <person name="Gujja S."/>
            <person name="Hansen M."/>
            <person name="Howarth C."/>
            <person name="Imamovic A."/>
            <person name="Larimer J."/>
            <person name="McCowan C."/>
            <person name="Montmayeur A."/>
            <person name="Murphy C."/>
            <person name="Neiman D."/>
            <person name="Pearson M."/>
            <person name="Priest M."/>
            <person name="Roberts A."/>
            <person name="Saif S."/>
            <person name="Shea T."/>
            <person name="Sisk P."/>
            <person name="Sykes S."/>
            <person name="Wortman J."/>
            <person name="Nusbaum C."/>
            <person name="Birren B."/>
        </authorList>
    </citation>
    <scope>NUCLEOTIDE SEQUENCE [LARGE SCALE GENOMIC DNA]</scope>
    <source>
        <strain evidence="2">race PST-78</strain>
    </source>
</reference>
<keyword evidence="2" id="KW-1185">Reference proteome</keyword>
<dbReference type="OrthoDB" id="2505113at2759"/>
<organism evidence="1 2">
    <name type="scientific">Puccinia striiformis f. sp. tritici PST-78</name>
    <dbReference type="NCBI Taxonomy" id="1165861"/>
    <lineage>
        <taxon>Eukaryota</taxon>
        <taxon>Fungi</taxon>
        <taxon>Dikarya</taxon>
        <taxon>Basidiomycota</taxon>
        <taxon>Pucciniomycotina</taxon>
        <taxon>Pucciniomycetes</taxon>
        <taxon>Pucciniales</taxon>
        <taxon>Pucciniaceae</taxon>
        <taxon>Puccinia</taxon>
    </lineage>
</organism>
<dbReference type="AlphaFoldDB" id="A0A0L0UZZ1"/>
<proteinExistence type="predicted"/>
<name>A0A0L0UZZ1_9BASI</name>